<gene>
    <name evidence="1" type="ORF">CKA38_04710</name>
</gene>
<dbReference type="EMBL" id="CP023004">
    <property type="protein sequence ID" value="AWI10519.1"/>
    <property type="molecule type" value="Genomic_DNA"/>
</dbReference>
<keyword evidence="2" id="KW-1185">Reference proteome</keyword>
<dbReference type="OrthoDB" id="192427at2"/>
<protein>
    <submittedName>
        <fullName evidence="1">DNA polymerase III subunit epsilon</fullName>
    </submittedName>
</protein>
<sequence>MRWTEIPIHFIDFEGSIASGILEYGVVTLRGGRVEKTRTRFCRATGRVRNEDAAIHGLTAGLVAHSEPFATDGEFAYFAGLREAGPLGAHFAHAENSLIKSAWPYSRQSPDFARGGSHATAEWGPWIDTGRLYAEVFPQLKSGQLETLVAAFGLKAELDLMAAEHCPEGRRRYHAALYDALAAALLLVSLGRRPEFANMTVPWLLQTSTANPEKRDAMRQEELF</sequence>
<dbReference type="KEGG" id="elut:CKA38_04710"/>
<dbReference type="InterPro" id="IPR012337">
    <property type="entry name" value="RNaseH-like_sf"/>
</dbReference>
<name>A0A2U8E6G3_9BACT</name>
<accession>A0A2U8E6G3</accession>
<proteinExistence type="predicted"/>
<dbReference type="Gene3D" id="3.30.420.10">
    <property type="entry name" value="Ribonuclease H-like superfamily/Ribonuclease H"/>
    <property type="match status" value="1"/>
</dbReference>
<dbReference type="SUPFAM" id="SSF53098">
    <property type="entry name" value="Ribonuclease H-like"/>
    <property type="match status" value="1"/>
</dbReference>
<reference evidence="1 2" key="1">
    <citation type="journal article" date="2018" name="Syst. Appl. Microbiol.">
        <title>Ereboglobus luteus gen. nov. sp. nov. from cockroach guts, and new insights into the oxygen relationship of the genera Opitutus and Didymococcus (Verrucomicrobia: Opitutaceae).</title>
        <authorList>
            <person name="Tegtmeier D."/>
            <person name="Belitz A."/>
            <person name="Radek R."/>
            <person name="Heimerl T."/>
            <person name="Brune A."/>
        </authorList>
    </citation>
    <scope>NUCLEOTIDE SEQUENCE [LARGE SCALE GENOMIC DNA]</scope>
    <source>
        <strain evidence="1 2">Ho45</strain>
    </source>
</reference>
<dbReference type="AlphaFoldDB" id="A0A2U8E6G3"/>
<dbReference type="Proteomes" id="UP000244896">
    <property type="component" value="Chromosome"/>
</dbReference>
<evidence type="ECO:0000313" key="1">
    <source>
        <dbReference type="EMBL" id="AWI10519.1"/>
    </source>
</evidence>
<dbReference type="InterPro" id="IPR036397">
    <property type="entry name" value="RNaseH_sf"/>
</dbReference>
<dbReference type="GO" id="GO:0003676">
    <property type="term" value="F:nucleic acid binding"/>
    <property type="evidence" value="ECO:0007669"/>
    <property type="project" value="InterPro"/>
</dbReference>
<organism evidence="1 2">
    <name type="scientific">Ereboglobus luteus</name>
    <dbReference type="NCBI Taxonomy" id="1796921"/>
    <lineage>
        <taxon>Bacteria</taxon>
        <taxon>Pseudomonadati</taxon>
        <taxon>Verrucomicrobiota</taxon>
        <taxon>Opitutia</taxon>
        <taxon>Opitutales</taxon>
        <taxon>Opitutaceae</taxon>
        <taxon>Ereboglobus</taxon>
    </lineage>
</organism>
<evidence type="ECO:0000313" key="2">
    <source>
        <dbReference type="Proteomes" id="UP000244896"/>
    </source>
</evidence>